<reference evidence="2 3" key="1">
    <citation type="submission" date="2019-07" db="EMBL/GenBank/DDBJ databases">
        <title>Genomes of Cafeteria roenbergensis.</title>
        <authorList>
            <person name="Fischer M.G."/>
            <person name="Hackl T."/>
            <person name="Roman M."/>
        </authorList>
    </citation>
    <scope>NUCLEOTIDE SEQUENCE [LARGE SCALE GENOMIC DNA]</scope>
    <source>
        <strain evidence="2 3">BVI</strain>
    </source>
</reference>
<feature type="compositionally biased region" description="Polar residues" evidence="1">
    <location>
        <begin position="151"/>
        <end position="170"/>
    </location>
</feature>
<sequence>MGGVVVERHWRDAAIPQFKAAAAAAPRDAVASTVRWHGPDPIHEHGQDDSASYGPAFAPPTHLVAGSAARRVNVLCAIASGAWVVSADWALEAFAAASEGECSELDRDSAAGSGAAANTSSDDIAAHASSAGSAGSQPNAASPAHRGCQPSHASESTEARSTSLSVMEETTLSRLSTGAAAVPAEAPFVIGGALAPHQTGPSAVAGLTEWLRAVLVSCGPVPPASAGRDRITAGRATLRTDVLPSDLVPPAAAGPGRGWMPRGVFDGWIVLLAEQAPRASVAWLVAQAGGAWVQRLPEQLDAPWRAVAGMSEFAKQAARRGAPPRVVALLTDGASAELRAATAKRAAQVAAAACLGFRAALRDLDIPSQGVSIAALGVRHEWMIDVLSTWPPVSPLASEYRVTLP</sequence>
<protein>
    <recommendedName>
        <fullName evidence="4">BRCT domain-containing protein</fullName>
    </recommendedName>
</protein>
<dbReference type="InterPro" id="IPR036420">
    <property type="entry name" value="BRCT_dom_sf"/>
</dbReference>
<proteinExistence type="predicted"/>
<feature type="region of interest" description="Disordered" evidence="1">
    <location>
        <begin position="106"/>
        <end position="170"/>
    </location>
</feature>
<keyword evidence="3" id="KW-1185">Reference proteome</keyword>
<accession>A0A5A8C654</accession>
<evidence type="ECO:0000313" key="2">
    <source>
        <dbReference type="EMBL" id="KAA0147540.1"/>
    </source>
</evidence>
<evidence type="ECO:0000256" key="1">
    <source>
        <dbReference type="SAM" id="MobiDB-lite"/>
    </source>
</evidence>
<dbReference type="Gene3D" id="3.40.50.10190">
    <property type="entry name" value="BRCT domain"/>
    <property type="match status" value="1"/>
</dbReference>
<dbReference type="SUPFAM" id="SSF52113">
    <property type="entry name" value="BRCT domain"/>
    <property type="match status" value="1"/>
</dbReference>
<comment type="caution">
    <text evidence="2">The sequence shown here is derived from an EMBL/GenBank/DDBJ whole genome shotgun (WGS) entry which is preliminary data.</text>
</comment>
<gene>
    <name evidence="2" type="ORF">FNF29_07285</name>
</gene>
<evidence type="ECO:0000313" key="3">
    <source>
        <dbReference type="Proteomes" id="UP000323011"/>
    </source>
</evidence>
<dbReference type="Proteomes" id="UP000323011">
    <property type="component" value="Unassembled WGS sequence"/>
</dbReference>
<dbReference type="EMBL" id="VLTN01000065">
    <property type="protein sequence ID" value="KAA0147540.1"/>
    <property type="molecule type" value="Genomic_DNA"/>
</dbReference>
<organism evidence="2 3">
    <name type="scientific">Cafeteria roenbergensis</name>
    <name type="common">Marine flagellate</name>
    <dbReference type="NCBI Taxonomy" id="33653"/>
    <lineage>
        <taxon>Eukaryota</taxon>
        <taxon>Sar</taxon>
        <taxon>Stramenopiles</taxon>
        <taxon>Bigyra</taxon>
        <taxon>Opalozoa</taxon>
        <taxon>Bicosoecida</taxon>
        <taxon>Cafeteriaceae</taxon>
        <taxon>Cafeteria</taxon>
    </lineage>
</organism>
<evidence type="ECO:0008006" key="4">
    <source>
        <dbReference type="Google" id="ProtNLM"/>
    </source>
</evidence>
<dbReference type="AlphaFoldDB" id="A0A5A8C654"/>
<name>A0A5A8C654_CAFRO</name>
<feature type="compositionally biased region" description="Low complexity" evidence="1">
    <location>
        <begin position="110"/>
        <end position="144"/>
    </location>
</feature>